<name>A0A7J6XGE7_THATH</name>
<evidence type="ECO:0000313" key="2">
    <source>
        <dbReference type="EMBL" id="KAF5207570.1"/>
    </source>
</evidence>
<keyword evidence="3" id="KW-1185">Reference proteome</keyword>
<evidence type="ECO:0000256" key="1">
    <source>
        <dbReference type="SAM" id="MobiDB-lite"/>
    </source>
</evidence>
<comment type="caution">
    <text evidence="2">The sequence shown here is derived from an EMBL/GenBank/DDBJ whole genome shotgun (WGS) entry which is preliminary data.</text>
</comment>
<dbReference type="Proteomes" id="UP000554482">
    <property type="component" value="Unassembled WGS sequence"/>
</dbReference>
<dbReference type="EMBL" id="JABWDY010001248">
    <property type="protein sequence ID" value="KAF5207570.1"/>
    <property type="molecule type" value="Genomic_DNA"/>
</dbReference>
<feature type="region of interest" description="Disordered" evidence="1">
    <location>
        <begin position="67"/>
        <end position="117"/>
    </location>
</feature>
<organism evidence="2 3">
    <name type="scientific">Thalictrum thalictroides</name>
    <name type="common">Rue-anemone</name>
    <name type="synonym">Anemone thalictroides</name>
    <dbReference type="NCBI Taxonomy" id="46969"/>
    <lineage>
        <taxon>Eukaryota</taxon>
        <taxon>Viridiplantae</taxon>
        <taxon>Streptophyta</taxon>
        <taxon>Embryophyta</taxon>
        <taxon>Tracheophyta</taxon>
        <taxon>Spermatophyta</taxon>
        <taxon>Magnoliopsida</taxon>
        <taxon>Ranunculales</taxon>
        <taxon>Ranunculaceae</taxon>
        <taxon>Thalictroideae</taxon>
        <taxon>Thalictrum</taxon>
    </lineage>
</organism>
<gene>
    <name evidence="2" type="ORF">FRX31_002840</name>
</gene>
<protein>
    <submittedName>
        <fullName evidence="2">Uncharacterized protein</fullName>
    </submittedName>
</protein>
<dbReference type="AlphaFoldDB" id="A0A7J6XGE7"/>
<proteinExistence type="predicted"/>
<feature type="compositionally biased region" description="Basic and acidic residues" evidence="1">
    <location>
        <begin position="107"/>
        <end position="117"/>
    </location>
</feature>
<accession>A0A7J6XGE7</accession>
<reference evidence="2 3" key="1">
    <citation type="submission" date="2020-06" db="EMBL/GenBank/DDBJ databases">
        <title>Transcriptomic and genomic resources for Thalictrum thalictroides and T. hernandezii: Facilitating candidate gene discovery in an emerging model plant lineage.</title>
        <authorList>
            <person name="Arias T."/>
            <person name="Riano-Pachon D.M."/>
            <person name="Di Stilio V.S."/>
        </authorList>
    </citation>
    <scope>NUCLEOTIDE SEQUENCE [LARGE SCALE GENOMIC DNA]</scope>
    <source>
        <strain evidence="3">cv. WT478/WT964</strain>
        <tissue evidence="2">Leaves</tissue>
    </source>
</reference>
<sequence length="117" mass="12675">MLLQRSTEIEFCFQYPYISFNLFNTLVAFTHSVSFKAKPVAKSVVFKNPLSGLVNVSGGLGSGPRVLIRDSSVPSKDHAQGNQSPKPAKVKPASKDMNAAASPSGSDKTHNWSREHT</sequence>
<evidence type="ECO:0000313" key="3">
    <source>
        <dbReference type="Proteomes" id="UP000554482"/>
    </source>
</evidence>